<sequence length="113" mass="12492">MAFDLKKVLDRKRDAEWAARDDFAFRWRVRTIRLLIDHVAAEDPAVPLDRAPYIAMVPTADDEAILTALSHALAEAGRPVPDAVLAAWFATAHAEAEAQLRVQIGRPDPAILV</sequence>
<reference evidence="2" key="1">
    <citation type="journal article" date="2019" name="Int. J. Syst. Evol. Microbiol.">
        <title>The Global Catalogue of Microorganisms (GCM) 10K type strain sequencing project: providing services to taxonomists for standard genome sequencing and annotation.</title>
        <authorList>
            <consortium name="The Broad Institute Genomics Platform"/>
            <consortium name="The Broad Institute Genome Sequencing Center for Infectious Disease"/>
            <person name="Wu L."/>
            <person name="Ma J."/>
        </authorList>
    </citation>
    <scope>NUCLEOTIDE SEQUENCE [LARGE SCALE GENOMIC DNA]</scope>
    <source>
        <strain evidence="2">KCTC 15012</strain>
    </source>
</reference>
<evidence type="ECO:0000313" key="2">
    <source>
        <dbReference type="Proteomes" id="UP001597296"/>
    </source>
</evidence>
<keyword evidence="2" id="KW-1185">Reference proteome</keyword>
<dbReference type="Proteomes" id="UP001597296">
    <property type="component" value="Unassembled WGS sequence"/>
</dbReference>
<gene>
    <name evidence="1" type="ORF">ACFSNB_11990</name>
</gene>
<proteinExistence type="predicted"/>
<dbReference type="RefSeq" id="WP_377316833.1">
    <property type="nucleotide sequence ID" value="NZ_JBHUIY010000023.1"/>
</dbReference>
<organism evidence="1 2">
    <name type="scientific">Phaeospirillum tilakii</name>
    <dbReference type="NCBI Taxonomy" id="741673"/>
    <lineage>
        <taxon>Bacteria</taxon>
        <taxon>Pseudomonadati</taxon>
        <taxon>Pseudomonadota</taxon>
        <taxon>Alphaproteobacteria</taxon>
        <taxon>Rhodospirillales</taxon>
        <taxon>Rhodospirillaceae</taxon>
        <taxon>Phaeospirillum</taxon>
    </lineage>
</organism>
<name>A0ABW5CCJ6_9PROT</name>
<evidence type="ECO:0000313" key="1">
    <source>
        <dbReference type="EMBL" id="MFD2234528.1"/>
    </source>
</evidence>
<protein>
    <submittedName>
        <fullName evidence="1">Uncharacterized protein</fullName>
    </submittedName>
</protein>
<comment type="caution">
    <text evidence="1">The sequence shown here is derived from an EMBL/GenBank/DDBJ whole genome shotgun (WGS) entry which is preliminary data.</text>
</comment>
<dbReference type="EMBL" id="JBHUIY010000023">
    <property type="protein sequence ID" value="MFD2234528.1"/>
    <property type="molecule type" value="Genomic_DNA"/>
</dbReference>
<accession>A0ABW5CCJ6</accession>